<evidence type="ECO:0000259" key="2">
    <source>
        <dbReference type="Pfam" id="PF07596"/>
    </source>
</evidence>
<sequence length="263" mass="28788">MRQRLGRWQCLENGTVVGAARHTAAWGFTLIELLVVIAIIAILAAILFPVFSRAREKARQASCLSNTRQLATGTLQYVQDYDETFPMNVYLASNAAGQPCAFTVLSAVEPYMRNRQIFQCPSEPRALDVHAGFQALGLPGGECNAFQAASYMANFDLFENGHLPPLQWAVAPVRLAEVANPAETTMDWDGNLTGTAANPCGFTLFQAPIQGRHSEFADVNFVDGHTKAMKVRATGCTGFNLNNQPLPQWCVAWQGTLHASLWL</sequence>
<organism evidence="3 4">
    <name type="scientific">Candidatus Fervidibacter japonicus</name>
    <dbReference type="NCBI Taxonomy" id="2035412"/>
    <lineage>
        <taxon>Bacteria</taxon>
        <taxon>Candidatus Fervidibacterota</taxon>
        <taxon>Candidatus Fervidibacter</taxon>
    </lineage>
</organism>
<dbReference type="InterPro" id="IPR045584">
    <property type="entry name" value="Pilin-like"/>
</dbReference>
<dbReference type="SUPFAM" id="SSF54523">
    <property type="entry name" value="Pili subunits"/>
    <property type="match status" value="1"/>
</dbReference>
<dbReference type="PANTHER" id="PTHR30093">
    <property type="entry name" value="GENERAL SECRETION PATHWAY PROTEIN G"/>
    <property type="match status" value="1"/>
</dbReference>
<reference evidence="4" key="1">
    <citation type="submission" date="2017-09" db="EMBL/GenBank/DDBJ databases">
        <title>Metaegenomics of thermophilic ammonia-oxidizing enrichment culture.</title>
        <authorList>
            <person name="Kato S."/>
            <person name="Suzuki K."/>
        </authorList>
    </citation>
    <scope>NUCLEOTIDE SEQUENCE [LARGE SCALE GENOMIC DNA]</scope>
</reference>
<feature type="transmembrane region" description="Helical" evidence="1">
    <location>
        <begin position="25"/>
        <end position="51"/>
    </location>
</feature>
<gene>
    <name evidence="3" type="ORF">HRbin17_01202</name>
</gene>
<proteinExistence type="predicted"/>
<keyword evidence="1" id="KW-0812">Transmembrane</keyword>
<dbReference type="EMBL" id="BEHT01000014">
    <property type="protein sequence ID" value="GBC98688.1"/>
    <property type="molecule type" value="Genomic_DNA"/>
</dbReference>
<evidence type="ECO:0000313" key="3">
    <source>
        <dbReference type="EMBL" id="GBC98688.1"/>
    </source>
</evidence>
<dbReference type="AlphaFoldDB" id="A0A2H5XBW4"/>
<dbReference type="InterPro" id="IPR012902">
    <property type="entry name" value="N_methyl_site"/>
</dbReference>
<protein>
    <recommendedName>
        <fullName evidence="2">DUF1559 domain-containing protein</fullName>
    </recommendedName>
</protein>
<evidence type="ECO:0000256" key="1">
    <source>
        <dbReference type="SAM" id="Phobius"/>
    </source>
</evidence>
<dbReference type="Proteomes" id="UP000236173">
    <property type="component" value="Unassembled WGS sequence"/>
</dbReference>
<accession>A0A2H5XBW4</accession>
<keyword evidence="1" id="KW-1133">Transmembrane helix</keyword>
<dbReference type="Pfam" id="PF07963">
    <property type="entry name" value="N_methyl"/>
    <property type="match status" value="1"/>
</dbReference>
<comment type="caution">
    <text evidence="3">The sequence shown here is derived from an EMBL/GenBank/DDBJ whole genome shotgun (WGS) entry which is preliminary data.</text>
</comment>
<dbReference type="Pfam" id="PF07596">
    <property type="entry name" value="SBP_bac_10"/>
    <property type="match status" value="1"/>
</dbReference>
<dbReference type="Gene3D" id="3.30.700.10">
    <property type="entry name" value="Glycoprotein, Type 4 Pilin"/>
    <property type="match status" value="1"/>
</dbReference>
<keyword evidence="1" id="KW-0472">Membrane</keyword>
<dbReference type="NCBIfam" id="TIGR02532">
    <property type="entry name" value="IV_pilin_GFxxxE"/>
    <property type="match status" value="1"/>
</dbReference>
<name>A0A2H5XBW4_9BACT</name>
<evidence type="ECO:0000313" key="4">
    <source>
        <dbReference type="Proteomes" id="UP000236173"/>
    </source>
</evidence>
<feature type="domain" description="DUF1559" evidence="2">
    <location>
        <begin position="53"/>
        <end position="119"/>
    </location>
</feature>
<dbReference type="InterPro" id="IPR011453">
    <property type="entry name" value="DUF1559"/>
</dbReference>